<evidence type="ECO:0000256" key="2">
    <source>
        <dbReference type="SAM" id="SignalP"/>
    </source>
</evidence>
<organism evidence="3 4">
    <name type="scientific">Micromonospora echinofusca</name>
    <dbReference type="NCBI Taxonomy" id="47858"/>
    <lineage>
        <taxon>Bacteria</taxon>
        <taxon>Bacillati</taxon>
        <taxon>Actinomycetota</taxon>
        <taxon>Actinomycetes</taxon>
        <taxon>Micromonosporales</taxon>
        <taxon>Micromonosporaceae</taxon>
        <taxon>Micromonospora</taxon>
    </lineage>
</organism>
<evidence type="ECO:0000313" key="4">
    <source>
        <dbReference type="Proteomes" id="UP000198251"/>
    </source>
</evidence>
<name>A0A1C5GAI2_MICEH</name>
<dbReference type="RefSeq" id="WP_089000571.1">
    <property type="nucleotide sequence ID" value="NZ_JBFAAC010000010.1"/>
</dbReference>
<reference evidence="3 4" key="1">
    <citation type="submission" date="2016-06" db="EMBL/GenBank/DDBJ databases">
        <authorList>
            <person name="Kjaerup R.B."/>
            <person name="Dalgaard T.S."/>
            <person name="Juul-Madsen H.R."/>
        </authorList>
    </citation>
    <scope>NUCLEOTIDE SEQUENCE [LARGE SCALE GENOMIC DNA]</scope>
    <source>
        <strain evidence="3 4">DSM 43913</strain>
    </source>
</reference>
<keyword evidence="4" id="KW-1185">Reference proteome</keyword>
<evidence type="ECO:0008006" key="5">
    <source>
        <dbReference type="Google" id="ProtNLM"/>
    </source>
</evidence>
<feature type="signal peptide" evidence="2">
    <location>
        <begin position="1"/>
        <end position="34"/>
    </location>
</feature>
<dbReference type="EMBL" id="LT607733">
    <property type="protein sequence ID" value="SCG16720.1"/>
    <property type="molecule type" value="Genomic_DNA"/>
</dbReference>
<accession>A0A1C5GAI2</accession>
<protein>
    <recommendedName>
        <fullName evidence="5">Ricin B lectin domain-containing protein</fullName>
    </recommendedName>
</protein>
<evidence type="ECO:0000313" key="3">
    <source>
        <dbReference type="EMBL" id="SCG16720.1"/>
    </source>
</evidence>
<keyword evidence="2" id="KW-0732">Signal</keyword>
<feature type="chain" id="PRO_5008716484" description="Ricin B lectin domain-containing protein" evidence="2">
    <location>
        <begin position="35"/>
        <end position="237"/>
    </location>
</feature>
<dbReference type="Proteomes" id="UP000198251">
    <property type="component" value="Chromosome I"/>
</dbReference>
<dbReference type="GeneID" id="95802779"/>
<gene>
    <name evidence="3" type="ORF">GA0070610_2992</name>
</gene>
<feature type="compositionally biased region" description="Low complexity" evidence="1">
    <location>
        <begin position="32"/>
        <end position="61"/>
    </location>
</feature>
<evidence type="ECO:0000256" key="1">
    <source>
        <dbReference type="SAM" id="MobiDB-lite"/>
    </source>
</evidence>
<dbReference type="AlphaFoldDB" id="A0A1C5GAI2"/>
<feature type="region of interest" description="Disordered" evidence="1">
    <location>
        <begin position="201"/>
        <end position="237"/>
    </location>
</feature>
<feature type="region of interest" description="Disordered" evidence="1">
    <location>
        <begin position="32"/>
        <end position="85"/>
    </location>
</feature>
<sequence>MPNLSSPSTAVRRAAVAAALAVGVAASMPACTTAEPTAGEPTASPSTSAPASGAADTPSPTGATPTTDSRTPAPGATGDADPILRGERQIVLRPVGSFESILAVDAKGRLNLTDGDTDKSLFVLLPANGNRHQIRTAKAHNGAEPDCMGLRDNGSAPATVVAAACDARRAGQLFTIEKTKEKSEGRPTYTISGEGRLHLRATDRGGLTAQPVGEGDAGEGTAFDFVDNGAAPSGPGE</sequence>
<proteinExistence type="predicted"/>